<evidence type="ECO:0000313" key="7">
    <source>
        <dbReference type="Proteomes" id="UP000576209"/>
    </source>
</evidence>
<dbReference type="GO" id="GO:0046872">
    <property type="term" value="F:metal ion binding"/>
    <property type="evidence" value="ECO:0007669"/>
    <property type="project" value="UniProtKB-KW"/>
</dbReference>
<gene>
    <name evidence="6" type="ORF">GGR28_002214</name>
</gene>
<keyword evidence="2" id="KW-0479">Metal-binding</keyword>
<evidence type="ECO:0000313" key="6">
    <source>
        <dbReference type="EMBL" id="MBB4079589.1"/>
    </source>
</evidence>
<keyword evidence="7" id="KW-1185">Reference proteome</keyword>
<dbReference type="EMBL" id="JACIFF010000005">
    <property type="protein sequence ID" value="MBB4079589.1"/>
    <property type="molecule type" value="Genomic_DNA"/>
</dbReference>
<dbReference type="InterPro" id="IPR017850">
    <property type="entry name" value="Alkaline_phosphatase_core_sf"/>
</dbReference>
<dbReference type="InterPro" id="IPR024607">
    <property type="entry name" value="Sulfatase_CS"/>
</dbReference>
<evidence type="ECO:0000256" key="1">
    <source>
        <dbReference type="ARBA" id="ARBA00008779"/>
    </source>
</evidence>
<evidence type="ECO:0000256" key="3">
    <source>
        <dbReference type="ARBA" id="ARBA00022801"/>
    </source>
</evidence>
<keyword evidence="3 6" id="KW-0378">Hydrolase</keyword>
<dbReference type="GO" id="GO:0004065">
    <property type="term" value="F:arylsulfatase activity"/>
    <property type="evidence" value="ECO:0007669"/>
    <property type="project" value="UniProtKB-EC"/>
</dbReference>
<keyword evidence="4" id="KW-0106">Calcium</keyword>
<feature type="domain" description="Sulfatase N-terminal" evidence="5">
    <location>
        <begin position="39"/>
        <end position="413"/>
    </location>
</feature>
<dbReference type="Pfam" id="PF00884">
    <property type="entry name" value="Sulfatase"/>
    <property type="match status" value="1"/>
</dbReference>
<evidence type="ECO:0000256" key="2">
    <source>
        <dbReference type="ARBA" id="ARBA00022723"/>
    </source>
</evidence>
<dbReference type="RefSeq" id="WP_183495828.1">
    <property type="nucleotide sequence ID" value="NZ_JACIFF010000005.1"/>
</dbReference>
<dbReference type="PANTHER" id="PTHR42693:SF53">
    <property type="entry name" value="ENDO-4-O-SULFATASE"/>
    <property type="match status" value="1"/>
</dbReference>
<name>A0A840ECR7_9BACT</name>
<dbReference type="CDD" id="cd16145">
    <property type="entry name" value="ARS_like"/>
    <property type="match status" value="1"/>
</dbReference>
<organism evidence="6 7">
    <name type="scientific">Neolewinella aquimaris</name>
    <dbReference type="NCBI Taxonomy" id="1835722"/>
    <lineage>
        <taxon>Bacteria</taxon>
        <taxon>Pseudomonadati</taxon>
        <taxon>Bacteroidota</taxon>
        <taxon>Saprospiria</taxon>
        <taxon>Saprospirales</taxon>
        <taxon>Lewinellaceae</taxon>
        <taxon>Neolewinella</taxon>
    </lineage>
</organism>
<dbReference type="InterPro" id="IPR050738">
    <property type="entry name" value="Sulfatase"/>
</dbReference>
<evidence type="ECO:0000259" key="5">
    <source>
        <dbReference type="Pfam" id="PF00884"/>
    </source>
</evidence>
<evidence type="ECO:0000256" key="4">
    <source>
        <dbReference type="ARBA" id="ARBA00022837"/>
    </source>
</evidence>
<dbReference type="PANTHER" id="PTHR42693">
    <property type="entry name" value="ARYLSULFATASE FAMILY MEMBER"/>
    <property type="match status" value="1"/>
</dbReference>
<reference evidence="6 7" key="1">
    <citation type="submission" date="2020-08" db="EMBL/GenBank/DDBJ databases">
        <title>Genomic Encyclopedia of Type Strains, Phase IV (KMG-IV): sequencing the most valuable type-strain genomes for metagenomic binning, comparative biology and taxonomic classification.</title>
        <authorList>
            <person name="Goeker M."/>
        </authorList>
    </citation>
    <scope>NUCLEOTIDE SEQUENCE [LARGE SCALE GENOMIC DNA]</scope>
    <source>
        <strain evidence="6 7">DSM 105137</strain>
    </source>
</reference>
<sequence length="530" mass="60018">MTRQTYPWPIFFVLLSLFLPGCHRSPSKTVETGRGEDSPNIIYILADDLGYGDLGVYGQTKIENPNIDALAAGGMRFTQHYSGAPVCAPARSVLLTGRHLGHSPVRGNDAWRSRGDVWDYRAVIQDSTLEGQLPLPANTHLFPQSLQRAGYRTGMVGKWGLGAPHTESIPTRMGFDYFYGYNCQRQAHSLTPIHLYENEHRVYLHNRDTIVPGTGIPMHADPRDPKSYAAYNQEDYAPTLSFARLMEFVRQDSDQPFFLYWATPIPHLPLQAPQRWVDYYVDKFGDEEPYYFREGEKGAYFPVRYPRATYAAMVSYLDENVGKLVAYLKESGQYDNTLIIFTSDNGPTYVAGTDSPWFDSGGPFPEEYGRGKGFLYEGGIRVPMIASWPGHIPAGTVTDHVSGFQDVLPTVCEIIDRPVADSTDGISFLPTLLDRGEQPEHEYLYWEFPEYNGQAAVRLGNWKMIWKEIKQGNEAVEVYDLTTDPAEQLDLAADHPELVTRFYEIIRREHEPPANERFSIPGLEAVYRGR</sequence>
<protein>
    <submittedName>
        <fullName evidence="6">Arylsulfatase</fullName>
        <ecNumber evidence="6">3.1.6.1</ecNumber>
    </submittedName>
</protein>
<dbReference type="Gene3D" id="3.40.720.10">
    <property type="entry name" value="Alkaline Phosphatase, subunit A"/>
    <property type="match status" value="1"/>
</dbReference>
<dbReference type="Gene3D" id="3.30.1120.10">
    <property type="match status" value="1"/>
</dbReference>
<dbReference type="SUPFAM" id="SSF53649">
    <property type="entry name" value="Alkaline phosphatase-like"/>
    <property type="match status" value="1"/>
</dbReference>
<accession>A0A840ECR7</accession>
<proteinExistence type="inferred from homology"/>
<comment type="caution">
    <text evidence="6">The sequence shown here is derived from an EMBL/GenBank/DDBJ whole genome shotgun (WGS) entry which is preliminary data.</text>
</comment>
<comment type="similarity">
    <text evidence="1">Belongs to the sulfatase family.</text>
</comment>
<dbReference type="InterPro" id="IPR000917">
    <property type="entry name" value="Sulfatase_N"/>
</dbReference>
<dbReference type="AlphaFoldDB" id="A0A840ECR7"/>
<dbReference type="Proteomes" id="UP000576209">
    <property type="component" value="Unassembled WGS sequence"/>
</dbReference>
<dbReference type="EC" id="3.1.6.1" evidence="6"/>
<dbReference type="PROSITE" id="PS00523">
    <property type="entry name" value="SULFATASE_1"/>
    <property type="match status" value="1"/>
</dbReference>